<evidence type="ECO:0000313" key="3">
    <source>
        <dbReference type="Proteomes" id="UP000193564"/>
    </source>
</evidence>
<accession>A0A1X1TB12</accession>
<protein>
    <recommendedName>
        <fullName evidence="5">Immunity factor for TNT</fullName>
    </recommendedName>
</protein>
<dbReference type="STRING" id="126673.AWC01_09765"/>
<proteinExistence type="predicted"/>
<dbReference type="OrthoDB" id="4726045at2"/>
<reference evidence="1 4" key="2">
    <citation type="journal article" date="2019" name="Emerg. Microbes Infect.">
        <title>Comprehensive subspecies identification of 175 nontuberculous mycobacteria species based on 7547 genomic profiles.</title>
        <authorList>
            <person name="Matsumoto Y."/>
            <person name="Kinjo T."/>
            <person name="Motooka D."/>
            <person name="Nabeya D."/>
            <person name="Jung N."/>
            <person name="Uechi K."/>
            <person name="Horii T."/>
            <person name="Iida T."/>
            <person name="Fujita J."/>
            <person name="Nakamura S."/>
        </authorList>
    </citation>
    <scope>NUCLEOTIDE SEQUENCE [LARGE SCALE GENOMIC DNA]</scope>
    <source>
        <strain evidence="1 4">JCM 12405</strain>
    </source>
</reference>
<dbReference type="InterPro" id="IPR028953">
    <property type="entry name" value="Imm_IFT-like"/>
</dbReference>
<dbReference type="Proteomes" id="UP000193564">
    <property type="component" value="Unassembled WGS sequence"/>
</dbReference>
<reference evidence="2 3" key="1">
    <citation type="submission" date="2016-01" db="EMBL/GenBank/DDBJ databases">
        <title>The new phylogeny of the genus Mycobacterium.</title>
        <authorList>
            <person name="Tarcisio F."/>
            <person name="Conor M."/>
            <person name="Antonella G."/>
            <person name="Elisabetta G."/>
            <person name="Giulia F.S."/>
            <person name="Sara T."/>
            <person name="Anna F."/>
            <person name="Clotilde B."/>
            <person name="Roberto B."/>
            <person name="Veronica D.S."/>
            <person name="Fabio R."/>
            <person name="Monica P."/>
            <person name="Olivier J."/>
            <person name="Enrico T."/>
            <person name="Nicola S."/>
        </authorList>
    </citation>
    <scope>NUCLEOTIDE SEQUENCE [LARGE SCALE GENOMIC DNA]</scope>
    <source>
        <strain evidence="2 3">DSM 44339</strain>
    </source>
</reference>
<dbReference type="EMBL" id="LQOS01000025">
    <property type="protein sequence ID" value="ORV41678.1"/>
    <property type="molecule type" value="Genomic_DNA"/>
</dbReference>
<dbReference type="AlphaFoldDB" id="A0A1X1TB12"/>
<keyword evidence="3" id="KW-1185">Reference proteome</keyword>
<evidence type="ECO:0000313" key="4">
    <source>
        <dbReference type="Proteomes" id="UP000467201"/>
    </source>
</evidence>
<organism evidence="2 3">
    <name type="scientific">Mycolicibacterium doricum</name>
    <dbReference type="NCBI Taxonomy" id="126673"/>
    <lineage>
        <taxon>Bacteria</taxon>
        <taxon>Bacillati</taxon>
        <taxon>Actinomycetota</taxon>
        <taxon>Actinomycetes</taxon>
        <taxon>Mycobacteriales</taxon>
        <taxon>Mycobacteriaceae</taxon>
        <taxon>Mycolicibacterium</taxon>
    </lineage>
</organism>
<sequence length="175" mass="19450">MNPLSPYRELMSWANRAGYSVTPTDQTNATVFWSDPGGEIRYYCRNEYGQRVSLTRVTREGPEELVLIAATNEVLQRYLIGRFGNVIRDELGLDVLRAPWTVDQVAEGYAVTDMGDDGCRALLRDGSVVAKAPEATLSLLTLVPLSHYMRLSIADLMDSFLDPHGAPLLENGHYA</sequence>
<evidence type="ECO:0000313" key="2">
    <source>
        <dbReference type="EMBL" id="ORV41678.1"/>
    </source>
</evidence>
<dbReference type="EMBL" id="AP022605">
    <property type="protein sequence ID" value="BBZ06322.1"/>
    <property type="molecule type" value="Genomic_DNA"/>
</dbReference>
<name>A0A1X1TB12_9MYCO</name>
<reference evidence="1" key="3">
    <citation type="submission" date="2020-02" db="EMBL/GenBank/DDBJ databases">
        <authorList>
            <person name="Matsumoto Y."/>
            <person name="Motooka D."/>
            <person name="Nakamura S."/>
        </authorList>
    </citation>
    <scope>NUCLEOTIDE SEQUENCE</scope>
    <source>
        <strain evidence="1">JCM 12405</strain>
    </source>
</reference>
<dbReference type="Proteomes" id="UP000467201">
    <property type="component" value="Chromosome"/>
</dbReference>
<gene>
    <name evidence="2" type="ORF">AWC01_09765</name>
    <name evidence="1" type="ORF">MDOR_04910</name>
</gene>
<dbReference type="Pfam" id="PF15598">
    <property type="entry name" value="Imm61"/>
    <property type="match status" value="1"/>
</dbReference>
<evidence type="ECO:0000313" key="1">
    <source>
        <dbReference type="EMBL" id="BBZ06322.1"/>
    </source>
</evidence>
<evidence type="ECO:0008006" key="5">
    <source>
        <dbReference type="Google" id="ProtNLM"/>
    </source>
</evidence>
<dbReference type="RefSeq" id="WP_085190425.1">
    <property type="nucleotide sequence ID" value="NZ_AP022605.1"/>
</dbReference>
<dbReference type="KEGG" id="mdr:MDOR_04910"/>